<keyword evidence="4" id="KW-0808">Transferase</keyword>
<evidence type="ECO:0000256" key="9">
    <source>
        <dbReference type="ARBA" id="ARBA00047412"/>
    </source>
</evidence>
<gene>
    <name evidence="11" type="ORF">R3I93_006729</name>
</gene>
<feature type="domain" description="Aminotransferase class I/classII large" evidence="10">
    <location>
        <begin position="87"/>
        <end position="465"/>
    </location>
</feature>
<evidence type="ECO:0000256" key="4">
    <source>
        <dbReference type="ARBA" id="ARBA00022679"/>
    </source>
</evidence>
<dbReference type="SUPFAM" id="SSF53383">
    <property type="entry name" value="PLP-dependent transferases"/>
    <property type="match status" value="1"/>
</dbReference>
<evidence type="ECO:0000256" key="6">
    <source>
        <dbReference type="ARBA" id="ARBA00025708"/>
    </source>
</evidence>
<dbReference type="Pfam" id="PF00155">
    <property type="entry name" value="Aminotran_1_2"/>
    <property type="match status" value="1"/>
</dbReference>
<dbReference type="Gene3D" id="1.10.287.1970">
    <property type="match status" value="1"/>
</dbReference>
<protein>
    <recommendedName>
        <fullName evidence="8">alanine transaminase</fullName>
        <ecNumber evidence="8">2.6.1.2</ecNumber>
    </recommendedName>
</protein>
<comment type="catalytic activity">
    <reaction evidence="9">
        <text>L-alanine + 2-oxoglutarate = pyruvate + L-glutamate</text>
        <dbReference type="Rhea" id="RHEA:19453"/>
        <dbReference type="ChEBI" id="CHEBI:15361"/>
        <dbReference type="ChEBI" id="CHEBI:16810"/>
        <dbReference type="ChEBI" id="CHEBI:29985"/>
        <dbReference type="ChEBI" id="CHEBI:57972"/>
        <dbReference type="EC" id="2.6.1.2"/>
    </reaction>
</comment>
<dbReference type="InterPro" id="IPR015422">
    <property type="entry name" value="PyrdxlP-dep_Trfase_small"/>
</dbReference>
<dbReference type="Gene3D" id="3.40.640.10">
    <property type="entry name" value="Type I PLP-dependent aspartate aminotransferase-like (Major domain)"/>
    <property type="match status" value="1"/>
</dbReference>
<keyword evidence="12" id="KW-1185">Reference proteome</keyword>
<keyword evidence="3" id="KW-0032">Aminotransferase</keyword>
<dbReference type="Proteomes" id="UP001364617">
    <property type="component" value="Unassembled WGS sequence"/>
</dbReference>
<dbReference type="InterPro" id="IPR004839">
    <property type="entry name" value="Aminotransferase_I/II_large"/>
</dbReference>
<comment type="subunit">
    <text evidence="2">Homodimer.</text>
</comment>
<dbReference type="FunFam" id="3.40.640.10:FF:000129">
    <property type="entry name" value="Alanine aminotransferase 2"/>
    <property type="match status" value="1"/>
</dbReference>
<proteinExistence type="inferred from homology"/>
<comment type="cofactor">
    <cofactor evidence="1">
        <name>pyridoxal 5'-phosphate</name>
        <dbReference type="ChEBI" id="CHEBI:597326"/>
    </cofactor>
</comment>
<evidence type="ECO:0000313" key="11">
    <source>
        <dbReference type="EMBL" id="KAK7162501.1"/>
    </source>
</evidence>
<comment type="caution">
    <text evidence="11">The sequence shown here is derived from an EMBL/GenBank/DDBJ whole genome shotgun (WGS) entry which is preliminary data.</text>
</comment>
<organism evidence="11 12">
    <name type="scientific">Phoxinus phoxinus</name>
    <name type="common">Eurasian minnow</name>
    <dbReference type="NCBI Taxonomy" id="58324"/>
    <lineage>
        <taxon>Eukaryota</taxon>
        <taxon>Metazoa</taxon>
        <taxon>Chordata</taxon>
        <taxon>Craniata</taxon>
        <taxon>Vertebrata</taxon>
        <taxon>Euteleostomi</taxon>
        <taxon>Actinopterygii</taxon>
        <taxon>Neopterygii</taxon>
        <taxon>Teleostei</taxon>
        <taxon>Ostariophysi</taxon>
        <taxon>Cypriniformes</taxon>
        <taxon>Leuciscidae</taxon>
        <taxon>Phoxininae</taxon>
        <taxon>Phoxinus</taxon>
    </lineage>
</organism>
<keyword evidence="5" id="KW-0663">Pyridoxal phosphate</keyword>
<sequence>MSFLREISPLVKNMFLSERDVLSIRAAQIAAEIQQGERKNYNEVLDLSSGDLHRGGIKPITFVRQVLAACFYPALLEDDSLPFDVKQRANGLLRQCDGGSVGSYTDSCGIGKIKQCVSQFITRRDGGVPSSPDNIFLTSGSQMALMFMVKLLVQSEGSCRTGVLIPVPTYATFTEALEDQRAAIIPYQLCEEQGWTLQMEELRRALHAGRRTCNPVALYICNPGNPTGHIQSRKSIEEVIRFAAEERLFLLADEVYQSCVYREDTKFESYKKVLSEMGSTISSTVELASFNSASKGFMGECGLRGGYMELVNLDPAVKEYTRKLFSTRSSPPVGGQIALDLMTDPPKPGDPSFPTFSEEVQSIKNMISKNACRIQEVFCEIPGISCQPLKAGFFVFPCLHLPPRAIKWAKKKQMEPDMLYCLHLLEETGLHVRPGGEFGQRKDSYHFRLFVATHEDTMEDVLQRLKTFHKRFMKEFS</sequence>
<evidence type="ECO:0000259" key="10">
    <source>
        <dbReference type="Pfam" id="PF00155"/>
    </source>
</evidence>
<evidence type="ECO:0000256" key="5">
    <source>
        <dbReference type="ARBA" id="ARBA00022898"/>
    </source>
</evidence>
<dbReference type="InterPro" id="IPR015424">
    <property type="entry name" value="PyrdxlP-dep_Trfase"/>
</dbReference>
<accession>A0AAN9D4N1</accession>
<evidence type="ECO:0000256" key="3">
    <source>
        <dbReference type="ARBA" id="ARBA00022576"/>
    </source>
</evidence>
<dbReference type="PANTHER" id="PTHR11751:SF469">
    <property type="entry name" value="ALANINE TRANSAMINASE"/>
    <property type="match status" value="1"/>
</dbReference>
<dbReference type="PANTHER" id="PTHR11751">
    <property type="entry name" value="ALANINE AMINOTRANSFERASE"/>
    <property type="match status" value="1"/>
</dbReference>
<dbReference type="FunFam" id="1.10.287.1970:FF:000001">
    <property type="entry name" value="Alanine aminotransferase 2"/>
    <property type="match status" value="1"/>
</dbReference>
<evidence type="ECO:0000256" key="7">
    <source>
        <dbReference type="ARBA" id="ARBA00025785"/>
    </source>
</evidence>
<evidence type="ECO:0000256" key="1">
    <source>
        <dbReference type="ARBA" id="ARBA00001933"/>
    </source>
</evidence>
<evidence type="ECO:0000256" key="2">
    <source>
        <dbReference type="ARBA" id="ARBA00011738"/>
    </source>
</evidence>
<dbReference type="InterPro" id="IPR015421">
    <property type="entry name" value="PyrdxlP-dep_Trfase_major"/>
</dbReference>
<reference evidence="11 12" key="1">
    <citation type="submission" date="2024-02" db="EMBL/GenBank/DDBJ databases">
        <title>Chromosome-level genome assembly of the Eurasian Minnow (Phoxinus phoxinus).</title>
        <authorList>
            <person name="Oriowo T.O."/>
            <person name="Martin S."/>
            <person name="Stange M."/>
            <person name="Chrysostomakis Y."/>
            <person name="Brown T."/>
            <person name="Winkler S."/>
            <person name="Kukowka S."/>
            <person name="Myers E.W."/>
            <person name="Bohne A."/>
        </authorList>
    </citation>
    <scope>NUCLEOTIDE SEQUENCE [LARGE SCALE GENOMIC DNA]</scope>
    <source>
        <strain evidence="11">ZFMK-TIS-60720</strain>
        <tissue evidence="11">Whole Organism</tissue>
    </source>
</reference>
<dbReference type="AlphaFoldDB" id="A0AAN9D4N1"/>
<comment type="pathway">
    <text evidence="6">Amino-acid degradation; L-alanine degradation via transaminase pathway; pyruvate from L-alanine: step 1/1.</text>
</comment>
<dbReference type="GO" id="GO:0004021">
    <property type="term" value="F:L-alanine:2-oxoglutarate aminotransferase activity"/>
    <property type="evidence" value="ECO:0007669"/>
    <property type="project" value="UniProtKB-EC"/>
</dbReference>
<name>A0AAN9D4N1_9TELE</name>
<dbReference type="CDD" id="cd00609">
    <property type="entry name" value="AAT_like"/>
    <property type="match status" value="1"/>
</dbReference>
<dbReference type="EC" id="2.6.1.2" evidence="8"/>
<evidence type="ECO:0000313" key="12">
    <source>
        <dbReference type="Proteomes" id="UP001364617"/>
    </source>
</evidence>
<dbReference type="GO" id="GO:0030170">
    <property type="term" value="F:pyridoxal phosphate binding"/>
    <property type="evidence" value="ECO:0007669"/>
    <property type="project" value="InterPro"/>
</dbReference>
<evidence type="ECO:0000256" key="8">
    <source>
        <dbReference type="ARBA" id="ARBA00026106"/>
    </source>
</evidence>
<comment type="similarity">
    <text evidence="7">Belongs to the class-I pyridoxal-phosphate-dependent aminotransferase family. Alanine aminotransferase subfamily.</text>
</comment>
<dbReference type="EMBL" id="JAYKXH010000007">
    <property type="protein sequence ID" value="KAK7162501.1"/>
    <property type="molecule type" value="Genomic_DNA"/>
</dbReference>
<dbReference type="InterPro" id="IPR045088">
    <property type="entry name" value="ALAT1/2-like"/>
</dbReference>
<dbReference type="Gene3D" id="3.90.1150.10">
    <property type="entry name" value="Aspartate Aminotransferase, domain 1"/>
    <property type="match status" value="1"/>
</dbReference>